<evidence type="ECO:0000256" key="6">
    <source>
        <dbReference type="ARBA" id="ARBA00022801"/>
    </source>
</evidence>
<dbReference type="Proteomes" id="UP001236270">
    <property type="component" value="Unassembled WGS sequence"/>
</dbReference>
<dbReference type="InterPro" id="IPR008766">
    <property type="entry name" value="Replication_gene_A-like"/>
</dbReference>
<feature type="domain" description="Replication gene A protein-like" evidence="7">
    <location>
        <begin position="140"/>
        <end position="454"/>
    </location>
</feature>
<dbReference type="GO" id="GO:0016787">
    <property type="term" value="F:hydrolase activity"/>
    <property type="evidence" value="ECO:0007669"/>
    <property type="project" value="UniProtKB-KW"/>
</dbReference>
<evidence type="ECO:0000256" key="4">
    <source>
        <dbReference type="ARBA" id="ARBA00022722"/>
    </source>
</evidence>
<accession>A0AAW8HSF6</accession>
<evidence type="ECO:0000259" key="7">
    <source>
        <dbReference type="Pfam" id="PF05840"/>
    </source>
</evidence>
<keyword evidence="3" id="KW-0235">DNA replication</keyword>
<dbReference type="GO" id="GO:0006260">
    <property type="term" value="P:DNA replication"/>
    <property type="evidence" value="ECO:0007669"/>
    <property type="project" value="UniProtKB-KW"/>
</dbReference>
<dbReference type="Pfam" id="PF05840">
    <property type="entry name" value="Phage_GPA"/>
    <property type="match status" value="1"/>
</dbReference>
<evidence type="ECO:0000313" key="8">
    <source>
        <dbReference type="EMBL" id="MDQ2311397.1"/>
    </source>
</evidence>
<keyword evidence="4" id="KW-0540">Nuclease</keyword>
<sequence length="651" mass="74609">MIPQAFAWPWNAPRRAIGSPGLTHRQQRERHQQIVALLAARRAIALLPDCLQREIHRRSDALEAREGAPAANAYIRYVGAHRLPRAEKVMAQWRIAAVSPTVTQQIFRGHFDTDFLQFLASRLVSMTSRYNRLADMNRADVDRLAEDIAHFIRAELANVDVAGECDGSTLYRWYLHAAAICQQFNVTPPCWQRVSQKNIDHKQLGPAVIRMFSKAWWRSRLRRTALQWREHLLIAFGCVSRREHPFASSGCLREWREQKRRTRDFLKSMELEDEEGHRISLIDKYDTSTANPAIRRCELMTRIRGFENICQQLGFAGEFCTITAPAAWHATLSSGCPNPAWNGASPQNTQRWFNQLWAKIRARLHRENIRIFGLRVAEPHHDATPHWHLLIFLRPEHLEAFRRTVRDYALADDAHELRSESAKLARFHSVVMDSSKGSATGYLAKYIAKNIDGYALDGERERESGRPLKETSAAATAWASRWRIRQFQFIGGAPVTVWRELRRLHNRAAAGSLSVAFADAHSAADAGDWASYVNAQGGPFVKRDALQVRAFYQPSQHVNQYGEALMCIRGVYDRLAGEDFAIITRPTQWKIVPRRREEVCAQSGPSWSSVTNCTPDGVDFLPEDLFVPLNRWQRKRLTRWLRVMGSDKALR</sequence>
<keyword evidence="6" id="KW-0378">Hydrolase</keyword>
<evidence type="ECO:0000256" key="3">
    <source>
        <dbReference type="ARBA" id="ARBA00022705"/>
    </source>
</evidence>
<comment type="function">
    <text evidence="1">Possible endonuclease which induces a single-strand cut and initiates DNA replication.</text>
</comment>
<dbReference type="AlphaFoldDB" id="A0AAW8HSF6"/>
<protein>
    <submittedName>
        <fullName evidence="8">Replication endonuclease</fullName>
    </submittedName>
</protein>
<evidence type="ECO:0000313" key="9">
    <source>
        <dbReference type="Proteomes" id="UP001236270"/>
    </source>
</evidence>
<reference evidence="8" key="1">
    <citation type="submission" date="2023-08" db="EMBL/GenBank/DDBJ databases">
        <title>WGS of pathogenic bacterial species, Los Angeles County Public Health Laboratories.</title>
        <authorList>
            <person name="Garrigues J.M."/>
            <person name="Green N.M."/>
        </authorList>
    </citation>
    <scope>NUCLEOTIDE SEQUENCE</scope>
    <source>
        <strain evidence="8">LACPHL-BACT-2023-00068</strain>
    </source>
</reference>
<gene>
    <name evidence="8" type="ORF">RBJ30_20190</name>
</gene>
<evidence type="ECO:0000256" key="1">
    <source>
        <dbReference type="ARBA" id="ARBA00003293"/>
    </source>
</evidence>
<evidence type="ECO:0000256" key="5">
    <source>
        <dbReference type="ARBA" id="ARBA00022759"/>
    </source>
</evidence>
<comment type="caution">
    <text evidence="8">The sequence shown here is derived from an EMBL/GenBank/DDBJ whole genome shotgun (WGS) entry which is preliminary data.</text>
</comment>
<comment type="similarity">
    <text evidence="2">Belongs to the phage GPA family.</text>
</comment>
<organism evidence="8 9">
    <name type="scientific">Pluralibacter gergoviae</name>
    <name type="common">Enterobacter gergoviae</name>
    <dbReference type="NCBI Taxonomy" id="61647"/>
    <lineage>
        <taxon>Bacteria</taxon>
        <taxon>Pseudomonadati</taxon>
        <taxon>Pseudomonadota</taxon>
        <taxon>Gammaproteobacteria</taxon>
        <taxon>Enterobacterales</taxon>
        <taxon>Enterobacteriaceae</taxon>
        <taxon>Pluralibacter</taxon>
    </lineage>
</organism>
<dbReference type="EMBL" id="JAVDNV010000017">
    <property type="protein sequence ID" value="MDQ2311397.1"/>
    <property type="molecule type" value="Genomic_DNA"/>
</dbReference>
<dbReference type="RefSeq" id="WP_053075570.1">
    <property type="nucleotide sequence ID" value="NZ_CBCSIS010000049.1"/>
</dbReference>
<proteinExistence type="inferred from homology"/>
<dbReference type="GeneID" id="61386326"/>
<dbReference type="GO" id="GO:0004519">
    <property type="term" value="F:endonuclease activity"/>
    <property type="evidence" value="ECO:0007669"/>
    <property type="project" value="UniProtKB-KW"/>
</dbReference>
<evidence type="ECO:0000256" key="2">
    <source>
        <dbReference type="ARBA" id="ARBA00009260"/>
    </source>
</evidence>
<name>A0AAW8HSF6_PLUGE</name>
<keyword evidence="5 8" id="KW-0255">Endonuclease</keyword>